<dbReference type="InterPro" id="IPR013578">
    <property type="entry name" value="Peptidase_M16C_assoc"/>
</dbReference>
<dbReference type="Pfam" id="PF05193">
    <property type="entry name" value="Peptidase_M16_C"/>
    <property type="match status" value="1"/>
</dbReference>
<dbReference type="AlphaFoldDB" id="A0A2I0UHC8"/>
<dbReference type="SMART" id="SM01264">
    <property type="entry name" value="M16C_associated"/>
    <property type="match status" value="1"/>
</dbReference>
<comment type="subunit">
    <text evidence="4">Monomer and homodimer; homodimerization is induced by binding of the substrate.</text>
</comment>
<dbReference type="FunFam" id="3.30.830.10:FF:000009">
    <property type="entry name" value="Presequence protease, mitochondrial"/>
    <property type="match status" value="1"/>
</dbReference>
<dbReference type="Gene3D" id="3.30.830.10">
    <property type="entry name" value="Metalloenzyme, LuxS/M16 peptidase-like"/>
    <property type="match status" value="4"/>
</dbReference>
<comment type="subcellular location">
    <subcellularLocation>
        <location evidence="2">Mitochondrion matrix</location>
    </subcellularLocation>
</comment>
<dbReference type="FunFam" id="3.30.830.10:FF:000020">
    <property type="entry name" value="Mitochondrial presequence protease"/>
    <property type="match status" value="1"/>
</dbReference>
<dbReference type="PANTHER" id="PTHR43016">
    <property type="entry name" value="PRESEQUENCE PROTEASE"/>
    <property type="match status" value="1"/>
</dbReference>
<sequence>MQLAGRSRASAQGWEGSRAAESPKDDKIPKVADHRRQQKADSCVQDRGGRSQMVSAVPELFLTAVKLSHDSTGARYLHVAREDSNNLFSVQFRTTPMDSTGVPHILEHTVLCGSQKYPCRDPFFKMLNRSLSTFMNAFTDNERIFAQHLQNKILPDHTYGVVSGGDPLCIPDLTWEQLKQFHATHYHPSNSRFFTYGNFPLEQHLKQIHEEALIKFERIESKTDIPKQKLWEKPREDSVTCGLDSFATDPSKQTTVSVSYLLTDITDTFETFTLSLLSSLLVDGPNSPFYKALIESGVGTDFSPDVGFNGSTREAYFSVGLQGIAERDIDTVKQIIARTVDEVIAKGFEEDRIEALLHKIEIQLKHQSTSFGLALTSYIASCWNQDGDPVELLKIADKVSRFRQCLKENPTFLQEKVKTYFKDNPHRLTLSMSPEEDYHDKQAKMEAEKLEKKVNALSEEEKTQIFEKGLELIALQSKPQDTSCLPALKVSDIEPKIPFTVLETTLAADEIPVQYCAQPTNGVVYFRAVSSLNTLPEELKPYVPLFCNVITKMGCGALDYREQAQKIELKTGGMSVSPHIIPDDSHLDVYEQGVLFSSLCLDRNLPDMMHLWSEIFNNPRFEEEEHFRVLVKKTAQELSNGIPDCGHLYASIRASKNLTPSGELQEMFSGMDQVKLMKRIAEMSDIKPILRKLPRIKKYLLNSDNISLRILARLMTAKFLHREIREKGGAYGGGAKLSHNGIFTFYSYRDPNSLATLKTFEKAVEWAKSGEFTQQDIDEAKLAVFAAVDAPIAPSDKGMDHFLYGISDEMKQSHREQLFAVNSNNLVDVSNKYLAAGKSTRGQAVLGPENADITKDPSWVKR</sequence>
<protein>
    <recommendedName>
        <fullName evidence="11">Pitrilysin metalloproteinase 1</fullName>
    </recommendedName>
</protein>
<keyword evidence="10" id="KW-0496">Mitochondrion</keyword>
<evidence type="ECO:0000313" key="14">
    <source>
        <dbReference type="EMBL" id="PKU45420.1"/>
    </source>
</evidence>
<comment type="cofactor">
    <cofactor evidence="1">
        <name>Zn(2+)</name>
        <dbReference type="ChEBI" id="CHEBI:29105"/>
    </cofactor>
</comment>
<dbReference type="GO" id="GO:0016485">
    <property type="term" value="P:protein processing"/>
    <property type="evidence" value="ECO:0007669"/>
    <property type="project" value="TreeGrafter"/>
</dbReference>
<evidence type="ECO:0000256" key="1">
    <source>
        <dbReference type="ARBA" id="ARBA00001947"/>
    </source>
</evidence>
<feature type="region of interest" description="Disordered" evidence="12">
    <location>
        <begin position="1"/>
        <end position="50"/>
    </location>
</feature>
<evidence type="ECO:0000256" key="7">
    <source>
        <dbReference type="ARBA" id="ARBA00022801"/>
    </source>
</evidence>
<evidence type="ECO:0000256" key="11">
    <source>
        <dbReference type="ARBA" id="ARBA00032857"/>
    </source>
</evidence>
<evidence type="ECO:0000313" key="15">
    <source>
        <dbReference type="Proteomes" id="UP000233556"/>
    </source>
</evidence>
<evidence type="ECO:0000256" key="3">
    <source>
        <dbReference type="ARBA" id="ARBA00007575"/>
    </source>
</evidence>
<dbReference type="InterPro" id="IPR055130">
    <property type="entry name" value="PreP_C"/>
</dbReference>
<keyword evidence="9" id="KW-0482">Metalloprotease</keyword>
<keyword evidence="5" id="KW-0645">Protease</keyword>
<evidence type="ECO:0000259" key="13">
    <source>
        <dbReference type="SMART" id="SM01264"/>
    </source>
</evidence>
<evidence type="ECO:0000256" key="10">
    <source>
        <dbReference type="ARBA" id="ARBA00023128"/>
    </source>
</evidence>
<evidence type="ECO:0000256" key="6">
    <source>
        <dbReference type="ARBA" id="ARBA00022723"/>
    </source>
</evidence>
<dbReference type="InterPro" id="IPR011249">
    <property type="entry name" value="Metalloenz_LuxS/M16"/>
</dbReference>
<dbReference type="Pfam" id="PF08367">
    <property type="entry name" value="M16C_assoc"/>
    <property type="match status" value="1"/>
</dbReference>
<evidence type="ECO:0000256" key="2">
    <source>
        <dbReference type="ARBA" id="ARBA00004305"/>
    </source>
</evidence>
<keyword evidence="15" id="KW-1185">Reference proteome</keyword>
<name>A0A2I0UHC8_LIMLA</name>
<dbReference type="EMBL" id="KZ505761">
    <property type="protein sequence ID" value="PKU45420.1"/>
    <property type="molecule type" value="Genomic_DNA"/>
</dbReference>
<reference evidence="15" key="2">
    <citation type="submission" date="2017-12" db="EMBL/GenBank/DDBJ databases">
        <title>Genome sequence of the Bar-tailed Godwit (Limosa lapponica baueri).</title>
        <authorList>
            <person name="Lima N.C.B."/>
            <person name="Parody-Merino A.M."/>
            <person name="Battley P.F."/>
            <person name="Fidler A.E."/>
            <person name="Prosdocimi F."/>
        </authorList>
    </citation>
    <scope>NUCLEOTIDE SEQUENCE [LARGE SCALE GENOMIC DNA]</scope>
</reference>
<keyword evidence="7" id="KW-0378">Hydrolase</keyword>
<gene>
    <name evidence="14" type="ORF">llap_4273</name>
</gene>
<evidence type="ECO:0000256" key="12">
    <source>
        <dbReference type="SAM" id="MobiDB-lite"/>
    </source>
</evidence>
<reference evidence="15" key="1">
    <citation type="submission" date="2017-11" db="EMBL/GenBank/DDBJ databases">
        <authorList>
            <person name="Lima N.C."/>
            <person name="Parody-Merino A.M."/>
            <person name="Battley P.F."/>
            <person name="Fidler A.E."/>
            <person name="Prosdocimi F."/>
        </authorList>
    </citation>
    <scope>NUCLEOTIDE SEQUENCE [LARGE SCALE GENOMIC DNA]</scope>
</reference>
<evidence type="ECO:0000256" key="5">
    <source>
        <dbReference type="ARBA" id="ARBA00022670"/>
    </source>
</evidence>
<dbReference type="SUPFAM" id="SSF63411">
    <property type="entry name" value="LuxS/MPP-like metallohydrolase"/>
    <property type="match status" value="4"/>
</dbReference>
<feature type="compositionally biased region" description="Basic and acidic residues" evidence="12">
    <location>
        <begin position="21"/>
        <end position="39"/>
    </location>
</feature>
<evidence type="ECO:0000256" key="8">
    <source>
        <dbReference type="ARBA" id="ARBA00022833"/>
    </source>
</evidence>
<accession>A0A2I0UHC8</accession>
<dbReference type="GO" id="GO:0005759">
    <property type="term" value="C:mitochondrial matrix"/>
    <property type="evidence" value="ECO:0007669"/>
    <property type="project" value="UniProtKB-SubCell"/>
</dbReference>
<dbReference type="OrthoDB" id="10250783at2759"/>
<dbReference type="PANTHER" id="PTHR43016:SF13">
    <property type="entry name" value="PRESEQUENCE PROTEASE, MITOCHONDRIAL"/>
    <property type="match status" value="1"/>
</dbReference>
<evidence type="ECO:0000256" key="4">
    <source>
        <dbReference type="ARBA" id="ARBA00011853"/>
    </source>
</evidence>
<keyword evidence="8" id="KW-0862">Zinc</keyword>
<evidence type="ECO:0000256" key="9">
    <source>
        <dbReference type="ARBA" id="ARBA00023049"/>
    </source>
</evidence>
<proteinExistence type="inferred from homology"/>
<comment type="similarity">
    <text evidence="3">Belongs to the peptidase M16 family. PreP subfamily.</text>
</comment>
<dbReference type="InterPro" id="IPR007863">
    <property type="entry name" value="Peptidase_M16_C"/>
</dbReference>
<organism evidence="14 15">
    <name type="scientific">Limosa lapponica baueri</name>
    <dbReference type="NCBI Taxonomy" id="1758121"/>
    <lineage>
        <taxon>Eukaryota</taxon>
        <taxon>Metazoa</taxon>
        <taxon>Chordata</taxon>
        <taxon>Craniata</taxon>
        <taxon>Vertebrata</taxon>
        <taxon>Euteleostomi</taxon>
        <taxon>Archelosauria</taxon>
        <taxon>Archosauria</taxon>
        <taxon>Dinosauria</taxon>
        <taxon>Saurischia</taxon>
        <taxon>Theropoda</taxon>
        <taxon>Coelurosauria</taxon>
        <taxon>Aves</taxon>
        <taxon>Neognathae</taxon>
        <taxon>Neoaves</taxon>
        <taxon>Charadriiformes</taxon>
        <taxon>Scolopacidae</taxon>
        <taxon>Limosa</taxon>
    </lineage>
</organism>
<dbReference type="GO" id="GO:0046872">
    <property type="term" value="F:metal ion binding"/>
    <property type="evidence" value="ECO:0007669"/>
    <property type="project" value="UniProtKB-KW"/>
</dbReference>
<keyword evidence="6" id="KW-0479">Metal-binding</keyword>
<feature type="domain" description="Peptidase M16C associated" evidence="13">
    <location>
        <begin position="432"/>
        <end position="680"/>
    </location>
</feature>
<dbReference type="Proteomes" id="UP000233556">
    <property type="component" value="Unassembled WGS sequence"/>
</dbReference>
<dbReference type="Pfam" id="PF22516">
    <property type="entry name" value="PreP_C"/>
    <property type="match status" value="1"/>
</dbReference>
<dbReference type="GO" id="GO:0004222">
    <property type="term" value="F:metalloendopeptidase activity"/>
    <property type="evidence" value="ECO:0007669"/>
    <property type="project" value="TreeGrafter"/>
</dbReference>